<comment type="function">
    <text evidence="11">Required for the insertion and/or proper folding and/or complex formation of integral membrane proteins into the membrane. Involved in integration of membrane proteins that insert both dependently and independently of the Sec translocase complex, as well as at least some lipoproteins. Aids folding of multispanning membrane proteins.</text>
</comment>
<accession>A0A2N5JA00</accession>
<feature type="transmembrane region" description="Helical" evidence="18">
    <location>
        <begin position="132"/>
        <end position="153"/>
    </location>
</feature>
<keyword evidence="21" id="KW-1185">Reference proteome</keyword>
<evidence type="ECO:0000256" key="1">
    <source>
        <dbReference type="ARBA" id="ARBA00004651"/>
    </source>
</evidence>
<evidence type="ECO:0000313" key="21">
    <source>
        <dbReference type="Proteomes" id="UP000235050"/>
    </source>
</evidence>
<evidence type="ECO:0000256" key="7">
    <source>
        <dbReference type="ARBA" id="ARBA00022927"/>
    </source>
</evidence>
<dbReference type="GO" id="GO:0015031">
    <property type="term" value="P:protein transport"/>
    <property type="evidence" value="ECO:0007669"/>
    <property type="project" value="UniProtKB-KW"/>
</dbReference>
<evidence type="ECO:0000256" key="16">
    <source>
        <dbReference type="RuleBase" id="RU003945"/>
    </source>
</evidence>
<dbReference type="AlphaFoldDB" id="A0A2N5JA00"/>
<feature type="domain" description="Membrane insertase YidC/Oxa/ALB C-terminal" evidence="19">
    <location>
        <begin position="55"/>
        <end position="273"/>
    </location>
</feature>
<evidence type="ECO:0000256" key="5">
    <source>
        <dbReference type="ARBA" id="ARBA00022475"/>
    </source>
</evidence>
<keyword evidence="6 16" id="KW-0812">Transmembrane</keyword>
<feature type="compositionally biased region" description="Basic residues" evidence="17">
    <location>
        <begin position="330"/>
        <end position="345"/>
    </location>
</feature>
<comment type="similarity">
    <text evidence="2">Belongs to the OXA1/ALB3/YidC family. Type 1 subfamily.</text>
</comment>
<dbReference type="InterPro" id="IPR001708">
    <property type="entry name" value="YidC/ALB3/OXA1/COX18"/>
</dbReference>
<dbReference type="NCBIfam" id="TIGR03592">
    <property type="entry name" value="yidC_oxa1_cterm"/>
    <property type="match status" value="1"/>
</dbReference>
<evidence type="ECO:0000256" key="6">
    <source>
        <dbReference type="ARBA" id="ARBA00022692"/>
    </source>
</evidence>
<evidence type="ECO:0000256" key="14">
    <source>
        <dbReference type="ARBA" id="ARBA00033245"/>
    </source>
</evidence>
<protein>
    <recommendedName>
        <fullName evidence="3">Membrane protein insertase YidC</fullName>
    </recommendedName>
    <alternativeName>
        <fullName evidence="15">Foldase YidC</fullName>
    </alternativeName>
    <alternativeName>
        <fullName evidence="14">Membrane integrase YidC</fullName>
    </alternativeName>
    <alternativeName>
        <fullName evidence="13">Membrane protein YidC</fullName>
    </alternativeName>
</protein>
<dbReference type="InterPro" id="IPR028055">
    <property type="entry name" value="YidC/Oxa/ALB_C"/>
</dbReference>
<dbReference type="NCBIfam" id="NF002350">
    <property type="entry name" value="PRK01315.1"/>
    <property type="match status" value="1"/>
</dbReference>
<evidence type="ECO:0000256" key="15">
    <source>
        <dbReference type="ARBA" id="ARBA00033342"/>
    </source>
</evidence>
<proteinExistence type="inferred from homology"/>
<evidence type="ECO:0000256" key="12">
    <source>
        <dbReference type="ARBA" id="ARBA00026028"/>
    </source>
</evidence>
<dbReference type="PANTHER" id="PTHR12428:SF65">
    <property type="entry name" value="CYTOCHROME C OXIDASE ASSEMBLY PROTEIN COX18, MITOCHONDRIAL"/>
    <property type="match status" value="1"/>
</dbReference>
<feature type="transmembrane region" description="Helical" evidence="18">
    <location>
        <begin position="52"/>
        <end position="75"/>
    </location>
</feature>
<keyword evidence="9 18" id="KW-0472">Membrane</keyword>
<dbReference type="GO" id="GO:0005886">
    <property type="term" value="C:plasma membrane"/>
    <property type="evidence" value="ECO:0007669"/>
    <property type="project" value="UniProtKB-SubCell"/>
</dbReference>
<name>A0A2N5JA00_9BIFI</name>
<dbReference type="PANTHER" id="PTHR12428">
    <property type="entry name" value="OXA1"/>
    <property type="match status" value="1"/>
</dbReference>
<feature type="transmembrane region" description="Helical" evidence="18">
    <location>
        <begin position="196"/>
        <end position="217"/>
    </location>
</feature>
<evidence type="ECO:0000256" key="9">
    <source>
        <dbReference type="ARBA" id="ARBA00023136"/>
    </source>
</evidence>
<keyword evidence="7" id="KW-0653">Protein transport</keyword>
<sequence>MPQMNDQVFYLDQASFFAWVYKILYPVEWLMTQILFYFHKALTFIGFQDGPGVAWVLSIMLLVIFVRLCILPLFIKQMNSMRKLQAIQPKLQHIQAKYKGKTDQASREAMNRETMKLYQDAGANPMGSCVPALFQGPVFMAMFYTLTAARYIALDNGAKEPFGAFTVEVAKQIEGTSLFGVSLADMFPTADTHGKVIIGIFIALMCLTMFLSQYYNLRRNLPRASMEGPQYSMQRSMAFIFPVMYIFSGVMFPSAVLVYWLTNNLWTLGQVIWQVHNMPTPGSPAHEAKEIRDRKKEEERRERKGLPTIEEEALAKAKEAQAAQAEKGHQRQQPKRNRSKPKSKR</sequence>
<dbReference type="Pfam" id="PF02096">
    <property type="entry name" value="60KD_IMP"/>
    <property type="match status" value="1"/>
</dbReference>
<dbReference type="Proteomes" id="UP000235050">
    <property type="component" value="Unassembled WGS sequence"/>
</dbReference>
<evidence type="ECO:0000256" key="17">
    <source>
        <dbReference type="SAM" id="MobiDB-lite"/>
    </source>
</evidence>
<dbReference type="CDD" id="cd20070">
    <property type="entry name" value="5TM_YidC_Alb3"/>
    <property type="match status" value="1"/>
</dbReference>
<evidence type="ECO:0000313" key="20">
    <source>
        <dbReference type="EMBL" id="PLS31028.1"/>
    </source>
</evidence>
<dbReference type="InterPro" id="IPR047196">
    <property type="entry name" value="YidC_ALB_C"/>
</dbReference>
<evidence type="ECO:0000256" key="18">
    <source>
        <dbReference type="SAM" id="Phobius"/>
    </source>
</evidence>
<evidence type="ECO:0000256" key="4">
    <source>
        <dbReference type="ARBA" id="ARBA00022448"/>
    </source>
</evidence>
<feature type="transmembrane region" description="Helical" evidence="18">
    <location>
        <begin position="238"/>
        <end position="261"/>
    </location>
</feature>
<keyword evidence="10" id="KW-0143">Chaperone</keyword>
<feature type="compositionally biased region" description="Basic and acidic residues" evidence="17">
    <location>
        <begin position="286"/>
        <end position="305"/>
    </location>
</feature>
<keyword evidence="8 18" id="KW-1133">Transmembrane helix</keyword>
<dbReference type="GO" id="GO:0051205">
    <property type="term" value="P:protein insertion into membrane"/>
    <property type="evidence" value="ECO:0007669"/>
    <property type="project" value="TreeGrafter"/>
</dbReference>
<organism evidence="20 21">
    <name type="scientific">Bifidobacterium margollesii</name>
    <dbReference type="NCBI Taxonomy" id="2020964"/>
    <lineage>
        <taxon>Bacteria</taxon>
        <taxon>Bacillati</taxon>
        <taxon>Actinomycetota</taxon>
        <taxon>Actinomycetes</taxon>
        <taxon>Bifidobacteriales</taxon>
        <taxon>Bifidobacteriaceae</taxon>
        <taxon>Bifidobacterium</taxon>
    </lineage>
</organism>
<gene>
    <name evidence="20" type="ORF">Uis1B_1140</name>
</gene>
<evidence type="ECO:0000256" key="10">
    <source>
        <dbReference type="ARBA" id="ARBA00023186"/>
    </source>
</evidence>
<reference evidence="20 21" key="1">
    <citation type="submission" date="2017-07" db="EMBL/GenBank/DDBJ databases">
        <title>Bifidobacterium novel species.</title>
        <authorList>
            <person name="Lugli G.A."/>
            <person name="Milani C."/>
            <person name="Duranti S."/>
            <person name="Mangifesta M."/>
        </authorList>
    </citation>
    <scope>NUCLEOTIDE SEQUENCE [LARGE SCALE GENOMIC DNA]</scope>
    <source>
        <strain evidence="21">Uis1B</strain>
    </source>
</reference>
<evidence type="ECO:0000256" key="2">
    <source>
        <dbReference type="ARBA" id="ARBA00010527"/>
    </source>
</evidence>
<feature type="region of interest" description="Disordered" evidence="17">
    <location>
        <begin position="282"/>
        <end position="345"/>
    </location>
</feature>
<dbReference type="GO" id="GO:0032977">
    <property type="term" value="F:membrane insertase activity"/>
    <property type="evidence" value="ECO:0007669"/>
    <property type="project" value="InterPro"/>
</dbReference>
<evidence type="ECO:0000256" key="13">
    <source>
        <dbReference type="ARBA" id="ARBA00031538"/>
    </source>
</evidence>
<dbReference type="EMBL" id="NMWU01000020">
    <property type="protein sequence ID" value="PLS31028.1"/>
    <property type="molecule type" value="Genomic_DNA"/>
</dbReference>
<evidence type="ECO:0000256" key="11">
    <source>
        <dbReference type="ARBA" id="ARBA00025034"/>
    </source>
</evidence>
<comment type="subunit">
    <text evidence="12">Interacts with the Sec translocase complex via SecD. Specifically interacts with transmembrane segments of nascent integral membrane proteins during membrane integration.</text>
</comment>
<evidence type="ECO:0000256" key="3">
    <source>
        <dbReference type="ARBA" id="ARBA00015325"/>
    </source>
</evidence>
<comment type="caution">
    <text evidence="20">The sequence shown here is derived from an EMBL/GenBank/DDBJ whole genome shotgun (WGS) entry which is preliminary data.</text>
</comment>
<keyword evidence="5" id="KW-1003">Cell membrane</keyword>
<keyword evidence="4" id="KW-0813">Transport</keyword>
<evidence type="ECO:0000256" key="8">
    <source>
        <dbReference type="ARBA" id="ARBA00022989"/>
    </source>
</evidence>
<evidence type="ECO:0000259" key="19">
    <source>
        <dbReference type="Pfam" id="PF02096"/>
    </source>
</evidence>
<comment type="subcellular location">
    <subcellularLocation>
        <location evidence="1">Cell membrane</location>
        <topology evidence="1">Multi-pass membrane protein</topology>
    </subcellularLocation>
    <subcellularLocation>
        <location evidence="16">Membrane</location>
        <topology evidence="16">Multi-pass membrane protein</topology>
    </subcellularLocation>
</comment>